<protein>
    <submittedName>
        <fullName evidence="2">Uncharacterized protein</fullName>
    </submittedName>
</protein>
<dbReference type="AlphaFoldDB" id="A0AAD6ZR91"/>
<feature type="region of interest" description="Disordered" evidence="1">
    <location>
        <begin position="119"/>
        <end position="168"/>
    </location>
</feature>
<sequence length="168" mass="17960">MIPTAVARSRFKGRRPLQSFMANKDYYKGNRQSSLPGHRTGAPGVHVNERPGYKLLESRVRVFVAPRIDEILGSSLKPYVPADTPVPWGAKHGVFARMPAEGLTPAHFLKAARKYSAAKEAARRPKPKEVEANTEAVTGTESKAETPADVVALPAPAAAPTPTPAAAA</sequence>
<evidence type="ECO:0000256" key="1">
    <source>
        <dbReference type="SAM" id="MobiDB-lite"/>
    </source>
</evidence>
<feature type="compositionally biased region" description="Pro residues" evidence="1">
    <location>
        <begin position="157"/>
        <end position="168"/>
    </location>
</feature>
<feature type="compositionally biased region" description="Low complexity" evidence="1">
    <location>
        <begin position="147"/>
        <end position="156"/>
    </location>
</feature>
<dbReference type="EMBL" id="JARIHO010000033">
    <property type="protein sequence ID" value="KAJ7334312.1"/>
    <property type="molecule type" value="Genomic_DNA"/>
</dbReference>
<keyword evidence="3" id="KW-1185">Reference proteome</keyword>
<evidence type="ECO:0000313" key="2">
    <source>
        <dbReference type="EMBL" id="KAJ7334312.1"/>
    </source>
</evidence>
<name>A0AAD6ZR91_9AGAR</name>
<gene>
    <name evidence="2" type="ORF">DFH08DRAFT_880807</name>
</gene>
<dbReference type="Proteomes" id="UP001218218">
    <property type="component" value="Unassembled WGS sequence"/>
</dbReference>
<accession>A0AAD6ZR91</accession>
<proteinExistence type="predicted"/>
<organism evidence="2 3">
    <name type="scientific">Mycena albidolilacea</name>
    <dbReference type="NCBI Taxonomy" id="1033008"/>
    <lineage>
        <taxon>Eukaryota</taxon>
        <taxon>Fungi</taxon>
        <taxon>Dikarya</taxon>
        <taxon>Basidiomycota</taxon>
        <taxon>Agaricomycotina</taxon>
        <taxon>Agaricomycetes</taxon>
        <taxon>Agaricomycetidae</taxon>
        <taxon>Agaricales</taxon>
        <taxon>Marasmiineae</taxon>
        <taxon>Mycenaceae</taxon>
        <taxon>Mycena</taxon>
    </lineage>
</organism>
<feature type="compositionally biased region" description="Basic and acidic residues" evidence="1">
    <location>
        <begin position="120"/>
        <end position="131"/>
    </location>
</feature>
<evidence type="ECO:0000313" key="3">
    <source>
        <dbReference type="Proteomes" id="UP001218218"/>
    </source>
</evidence>
<reference evidence="2" key="1">
    <citation type="submission" date="2023-03" db="EMBL/GenBank/DDBJ databases">
        <title>Massive genome expansion in bonnet fungi (Mycena s.s.) driven by repeated elements and novel gene families across ecological guilds.</title>
        <authorList>
            <consortium name="Lawrence Berkeley National Laboratory"/>
            <person name="Harder C.B."/>
            <person name="Miyauchi S."/>
            <person name="Viragh M."/>
            <person name="Kuo A."/>
            <person name="Thoen E."/>
            <person name="Andreopoulos B."/>
            <person name="Lu D."/>
            <person name="Skrede I."/>
            <person name="Drula E."/>
            <person name="Henrissat B."/>
            <person name="Morin E."/>
            <person name="Kohler A."/>
            <person name="Barry K."/>
            <person name="LaButti K."/>
            <person name="Morin E."/>
            <person name="Salamov A."/>
            <person name="Lipzen A."/>
            <person name="Mereny Z."/>
            <person name="Hegedus B."/>
            <person name="Baldrian P."/>
            <person name="Stursova M."/>
            <person name="Weitz H."/>
            <person name="Taylor A."/>
            <person name="Grigoriev I.V."/>
            <person name="Nagy L.G."/>
            <person name="Martin F."/>
            <person name="Kauserud H."/>
        </authorList>
    </citation>
    <scope>NUCLEOTIDE SEQUENCE</scope>
    <source>
        <strain evidence="2">CBHHK002</strain>
    </source>
</reference>
<comment type="caution">
    <text evidence="2">The sequence shown here is derived from an EMBL/GenBank/DDBJ whole genome shotgun (WGS) entry which is preliminary data.</text>
</comment>